<proteinExistence type="predicted"/>
<evidence type="ECO:0000313" key="2">
    <source>
        <dbReference type="Proteomes" id="UP001310022"/>
    </source>
</evidence>
<comment type="caution">
    <text evidence="1">The sequence shown here is derived from an EMBL/GenBank/DDBJ whole genome shotgun (WGS) entry which is preliminary data.</text>
</comment>
<sequence length="156" mass="17630">MARANLKLVDCIRKAATKIENEGNYQWGHMGGCNCGHLAQEITHLSAKDIHQYALANRTEGDWSEQTAAFCPTSGYPMDMVISMMLEAGLDISDLKHLEKLSNPDILNAIPANRRYLKHNLKEDVVLYMRTWANQLEEKLLGNISVKIEEIQMESV</sequence>
<reference evidence="1 2" key="1">
    <citation type="submission" date="2021-12" db="EMBL/GenBank/DDBJ databases">
        <title>Genome sequencing of bacteria with rrn-lacking chromosome and rrn-plasmid.</title>
        <authorList>
            <person name="Anda M."/>
            <person name="Iwasaki W."/>
        </authorList>
    </citation>
    <scope>NUCLEOTIDE SEQUENCE [LARGE SCALE GENOMIC DNA]</scope>
    <source>
        <strain evidence="1 2">NBRC 15940</strain>
    </source>
</reference>
<dbReference type="Proteomes" id="UP001310022">
    <property type="component" value="Unassembled WGS sequence"/>
</dbReference>
<protein>
    <submittedName>
        <fullName evidence="1">Uncharacterized protein</fullName>
    </submittedName>
</protein>
<accession>A0AAN4VWB7</accession>
<organism evidence="1 2">
    <name type="scientific">Persicobacter diffluens</name>
    <dbReference type="NCBI Taxonomy" id="981"/>
    <lineage>
        <taxon>Bacteria</taxon>
        <taxon>Pseudomonadati</taxon>
        <taxon>Bacteroidota</taxon>
        <taxon>Cytophagia</taxon>
        <taxon>Cytophagales</taxon>
        <taxon>Persicobacteraceae</taxon>
        <taxon>Persicobacter</taxon>
    </lineage>
</organism>
<evidence type="ECO:0000313" key="1">
    <source>
        <dbReference type="EMBL" id="GJM60622.1"/>
    </source>
</evidence>
<keyword evidence="2" id="KW-1185">Reference proteome</keyword>
<dbReference type="EMBL" id="BQKE01000001">
    <property type="protein sequence ID" value="GJM60622.1"/>
    <property type="molecule type" value="Genomic_DNA"/>
</dbReference>
<name>A0AAN4VWB7_9BACT</name>
<gene>
    <name evidence="1" type="ORF">PEDI_11740</name>
</gene>
<dbReference type="AlphaFoldDB" id="A0AAN4VWB7"/>
<dbReference type="RefSeq" id="WP_338236332.1">
    <property type="nucleotide sequence ID" value="NZ_BQKE01000001.1"/>
</dbReference>